<evidence type="ECO:0000256" key="2">
    <source>
        <dbReference type="ARBA" id="ARBA00022692"/>
    </source>
</evidence>
<dbReference type="InterPro" id="IPR036259">
    <property type="entry name" value="MFS_trans_sf"/>
</dbReference>
<sequence length="147" mass="15581">CVSASALNFVAALLRYSSTLDDKRARPGGYGIALCGQILASLAQPISISLPGRIATVWFSDTQRNIAIVLLSLSNFLGIAVGQILPGIFVDAESGFPNLQLAVLILATISFLGCLLMFREAPPTPPSSHAADRLEQEKTNNFVGHLS</sequence>
<evidence type="ECO:0000256" key="3">
    <source>
        <dbReference type="ARBA" id="ARBA00022989"/>
    </source>
</evidence>
<feature type="non-terminal residue" evidence="6">
    <location>
        <position position="1"/>
    </location>
</feature>
<dbReference type="InterPro" id="IPR011701">
    <property type="entry name" value="MFS"/>
</dbReference>
<dbReference type="Proteomes" id="UP000035740">
    <property type="component" value="Unassembled WGS sequence"/>
</dbReference>
<evidence type="ECO:0000313" key="6">
    <source>
        <dbReference type="EMBL" id="KMS65263.1"/>
    </source>
</evidence>
<dbReference type="GO" id="GO:0022857">
    <property type="term" value="F:transmembrane transporter activity"/>
    <property type="evidence" value="ECO:0007669"/>
    <property type="project" value="InterPro"/>
</dbReference>
<dbReference type="GO" id="GO:0016020">
    <property type="term" value="C:membrane"/>
    <property type="evidence" value="ECO:0007669"/>
    <property type="project" value="UniProtKB-SubCell"/>
</dbReference>
<dbReference type="OrthoDB" id="422206at2759"/>
<evidence type="ECO:0000256" key="5">
    <source>
        <dbReference type="SAM" id="Phobius"/>
    </source>
</evidence>
<dbReference type="Gene3D" id="1.20.1250.20">
    <property type="entry name" value="MFS general substrate transporter like domains"/>
    <property type="match status" value="1"/>
</dbReference>
<dbReference type="PANTHER" id="PTHR10924:SF6">
    <property type="entry name" value="SOLUTE CARRIER FAMILY 49 MEMBER A3"/>
    <property type="match status" value="1"/>
</dbReference>
<feature type="transmembrane region" description="Helical" evidence="5">
    <location>
        <begin position="66"/>
        <end position="89"/>
    </location>
</feature>
<evidence type="ECO:0000313" key="7">
    <source>
        <dbReference type="Proteomes" id="UP000035740"/>
    </source>
</evidence>
<dbReference type="Pfam" id="PF07690">
    <property type="entry name" value="MFS_1"/>
    <property type="match status" value="1"/>
</dbReference>
<protein>
    <recommendedName>
        <fullName evidence="8">Major facilitator superfamily (MFS) profile domain-containing protein</fullName>
    </recommendedName>
</protein>
<keyword evidence="7" id="KW-1185">Reference proteome</keyword>
<dbReference type="InterPro" id="IPR049680">
    <property type="entry name" value="FLVCR1-2_SLC49-like"/>
</dbReference>
<reference evidence="6 7" key="1">
    <citation type="journal article" date="2014" name="Nature">
        <title>The genome of the recently domesticated crop plant sugar beet (Beta vulgaris).</title>
        <authorList>
            <person name="Dohm J.C."/>
            <person name="Minoche A.E."/>
            <person name="Holtgrawe D."/>
            <person name="Capella-Gutierrez S."/>
            <person name="Zakrzewski F."/>
            <person name="Tafer H."/>
            <person name="Rupp O."/>
            <person name="Sorensen T.R."/>
            <person name="Stracke R."/>
            <person name="Reinhardt R."/>
            <person name="Goesmann A."/>
            <person name="Kraft T."/>
            <person name="Schulz B."/>
            <person name="Stadler P.F."/>
            <person name="Schmidt T."/>
            <person name="Gabaldon T."/>
            <person name="Lehrach H."/>
            <person name="Weisshaar B."/>
            <person name="Himmelbauer H."/>
        </authorList>
    </citation>
    <scope>NUCLEOTIDE SEQUENCE [LARGE SCALE GENOMIC DNA]</scope>
    <source>
        <tissue evidence="6">Taproot</tissue>
    </source>
</reference>
<gene>
    <name evidence="6" type="ORF">BVRB_037750</name>
</gene>
<dbReference type="SUPFAM" id="SSF103473">
    <property type="entry name" value="MFS general substrate transporter"/>
    <property type="match status" value="1"/>
</dbReference>
<keyword evidence="2 5" id="KW-0812">Transmembrane</keyword>
<evidence type="ECO:0000256" key="4">
    <source>
        <dbReference type="ARBA" id="ARBA00023136"/>
    </source>
</evidence>
<name>A0A0J7YQ36_BETVV</name>
<dbReference type="Gramene" id="KMS65263">
    <property type="protein sequence ID" value="KMS65263"/>
    <property type="gene ID" value="BVRB_037750"/>
</dbReference>
<evidence type="ECO:0000256" key="1">
    <source>
        <dbReference type="ARBA" id="ARBA00004141"/>
    </source>
</evidence>
<dbReference type="AlphaFoldDB" id="A0A0J7YQ36"/>
<proteinExistence type="predicted"/>
<evidence type="ECO:0008006" key="8">
    <source>
        <dbReference type="Google" id="ProtNLM"/>
    </source>
</evidence>
<feature type="transmembrane region" description="Helical" evidence="5">
    <location>
        <begin position="101"/>
        <end position="118"/>
    </location>
</feature>
<keyword evidence="3 5" id="KW-1133">Transmembrane helix</keyword>
<organism evidence="6 7">
    <name type="scientific">Beta vulgaris subsp. vulgaris</name>
    <name type="common">Beet</name>
    <dbReference type="NCBI Taxonomy" id="3555"/>
    <lineage>
        <taxon>Eukaryota</taxon>
        <taxon>Viridiplantae</taxon>
        <taxon>Streptophyta</taxon>
        <taxon>Embryophyta</taxon>
        <taxon>Tracheophyta</taxon>
        <taxon>Spermatophyta</taxon>
        <taxon>Magnoliopsida</taxon>
        <taxon>eudicotyledons</taxon>
        <taxon>Gunneridae</taxon>
        <taxon>Pentapetalae</taxon>
        <taxon>Caryophyllales</taxon>
        <taxon>Chenopodiaceae</taxon>
        <taxon>Betoideae</taxon>
        <taxon>Beta</taxon>
    </lineage>
</organism>
<comment type="subcellular location">
    <subcellularLocation>
        <location evidence="1">Membrane</location>
        <topology evidence="1">Multi-pass membrane protein</topology>
    </subcellularLocation>
</comment>
<dbReference type="PANTHER" id="PTHR10924">
    <property type="entry name" value="MAJOR FACILITATOR SUPERFAMILY PROTEIN-RELATED"/>
    <property type="match status" value="1"/>
</dbReference>
<keyword evidence="4 5" id="KW-0472">Membrane</keyword>
<accession>A0A0J7YQ36</accession>
<feature type="non-terminal residue" evidence="6">
    <location>
        <position position="147"/>
    </location>
</feature>
<dbReference type="EMBL" id="KQ111735">
    <property type="protein sequence ID" value="KMS65263.1"/>
    <property type="molecule type" value="Genomic_DNA"/>
</dbReference>